<organism evidence="2 3">
    <name type="scientific">Hymenobacter fodinae</name>
    <dbReference type="NCBI Taxonomy" id="2510796"/>
    <lineage>
        <taxon>Bacteria</taxon>
        <taxon>Pseudomonadati</taxon>
        <taxon>Bacteroidota</taxon>
        <taxon>Cytophagia</taxon>
        <taxon>Cytophagales</taxon>
        <taxon>Hymenobacteraceae</taxon>
        <taxon>Hymenobacter</taxon>
    </lineage>
</organism>
<dbReference type="SUPFAM" id="SSF55729">
    <property type="entry name" value="Acyl-CoA N-acyltransferases (Nat)"/>
    <property type="match status" value="1"/>
</dbReference>
<dbReference type="EMBL" id="SRLA01000003">
    <property type="protein sequence ID" value="TGE06028.1"/>
    <property type="molecule type" value="Genomic_DNA"/>
</dbReference>
<dbReference type="PANTHER" id="PTHR43328">
    <property type="entry name" value="ACETYLTRANSFERASE-RELATED"/>
    <property type="match status" value="1"/>
</dbReference>
<dbReference type="Gene3D" id="3.40.630.30">
    <property type="match status" value="1"/>
</dbReference>
<reference evidence="2 3" key="1">
    <citation type="submission" date="2019-04" db="EMBL/GenBank/DDBJ databases">
        <authorList>
            <person name="Feng G."/>
            <person name="Zhang J."/>
            <person name="Zhu H."/>
        </authorList>
    </citation>
    <scope>NUCLEOTIDE SEQUENCE [LARGE SCALE GENOMIC DNA]</scope>
    <source>
        <strain evidence="2 3">92R-1</strain>
    </source>
</reference>
<dbReference type="OrthoDB" id="9788916at2"/>
<proteinExistence type="predicted"/>
<name>A0A4Z0P5U4_9BACT</name>
<protein>
    <submittedName>
        <fullName evidence="2">N-acetyltransferase</fullName>
    </submittedName>
</protein>
<dbReference type="Pfam" id="PF13302">
    <property type="entry name" value="Acetyltransf_3"/>
    <property type="match status" value="1"/>
</dbReference>
<dbReference type="PANTHER" id="PTHR43328:SF1">
    <property type="entry name" value="N-ACETYLTRANSFERASE DOMAIN-CONTAINING PROTEIN"/>
    <property type="match status" value="1"/>
</dbReference>
<keyword evidence="3" id="KW-1185">Reference proteome</keyword>
<evidence type="ECO:0000259" key="1">
    <source>
        <dbReference type="PROSITE" id="PS51186"/>
    </source>
</evidence>
<dbReference type="AlphaFoldDB" id="A0A4Z0P5U4"/>
<dbReference type="PROSITE" id="PS51186">
    <property type="entry name" value="GNAT"/>
    <property type="match status" value="1"/>
</dbReference>
<accession>A0A4Z0P5U4</accession>
<dbReference type="InterPro" id="IPR000182">
    <property type="entry name" value="GNAT_dom"/>
</dbReference>
<keyword evidence="2" id="KW-0808">Transferase</keyword>
<sequence>MQDKRVYLRPTQEADLEQLFRFQLDEEAGYLAAFMPANHTDPVAYREKYTRFLHDPTIHMQTILVAGIVVGSIAKFVQEGDAEITYWIDRSFWGQGIATAAAKKFLALESARPLFGRVAFDNVGSQRVLGNCGFVKVGTDKGFARARQTEVEEFIYRLA</sequence>
<dbReference type="InterPro" id="IPR016181">
    <property type="entry name" value="Acyl_CoA_acyltransferase"/>
</dbReference>
<feature type="domain" description="N-acetyltransferase" evidence="1">
    <location>
        <begin position="6"/>
        <end position="159"/>
    </location>
</feature>
<gene>
    <name evidence="2" type="ORF">EU556_14260</name>
</gene>
<dbReference type="RefSeq" id="WP_135434822.1">
    <property type="nucleotide sequence ID" value="NZ_SRLA01000003.1"/>
</dbReference>
<dbReference type="GO" id="GO:0016747">
    <property type="term" value="F:acyltransferase activity, transferring groups other than amino-acyl groups"/>
    <property type="evidence" value="ECO:0007669"/>
    <property type="project" value="InterPro"/>
</dbReference>
<evidence type="ECO:0000313" key="3">
    <source>
        <dbReference type="Proteomes" id="UP000298337"/>
    </source>
</evidence>
<evidence type="ECO:0000313" key="2">
    <source>
        <dbReference type="EMBL" id="TGE06028.1"/>
    </source>
</evidence>
<comment type="caution">
    <text evidence="2">The sequence shown here is derived from an EMBL/GenBank/DDBJ whole genome shotgun (WGS) entry which is preliminary data.</text>
</comment>
<dbReference type="Proteomes" id="UP000298337">
    <property type="component" value="Unassembled WGS sequence"/>
</dbReference>